<evidence type="ECO:0000256" key="1">
    <source>
        <dbReference type="SAM" id="Phobius"/>
    </source>
</evidence>
<dbReference type="InterPro" id="IPR028098">
    <property type="entry name" value="Glyco_trans_4-like_N"/>
</dbReference>
<dbReference type="AlphaFoldDB" id="A0A1G2Q9K1"/>
<dbReference type="InterPro" id="IPR001296">
    <property type="entry name" value="Glyco_trans_1"/>
</dbReference>
<evidence type="ECO:0008006" key="6">
    <source>
        <dbReference type="Google" id="ProtNLM"/>
    </source>
</evidence>
<evidence type="ECO:0000259" key="2">
    <source>
        <dbReference type="Pfam" id="PF00534"/>
    </source>
</evidence>
<evidence type="ECO:0000313" key="5">
    <source>
        <dbReference type="Proteomes" id="UP000176494"/>
    </source>
</evidence>
<keyword evidence="1" id="KW-0812">Transmembrane</keyword>
<dbReference type="Pfam" id="PF13439">
    <property type="entry name" value="Glyco_transf_4"/>
    <property type="match status" value="1"/>
</dbReference>
<dbReference type="CDD" id="cd03801">
    <property type="entry name" value="GT4_PimA-like"/>
    <property type="match status" value="1"/>
</dbReference>
<dbReference type="STRING" id="1802435.A2114_02680"/>
<evidence type="ECO:0000313" key="4">
    <source>
        <dbReference type="EMBL" id="OHA57246.1"/>
    </source>
</evidence>
<dbReference type="InterPro" id="IPR050194">
    <property type="entry name" value="Glycosyltransferase_grp1"/>
</dbReference>
<evidence type="ECO:0000259" key="3">
    <source>
        <dbReference type="Pfam" id="PF13439"/>
    </source>
</evidence>
<feature type="domain" description="Glycosyltransferase subfamily 4-like N-terminal" evidence="3">
    <location>
        <begin position="14"/>
        <end position="191"/>
    </location>
</feature>
<comment type="caution">
    <text evidence="4">The sequence shown here is derived from an EMBL/GenBank/DDBJ whole genome shotgun (WGS) entry which is preliminary data.</text>
</comment>
<dbReference type="Gene3D" id="3.40.50.2000">
    <property type="entry name" value="Glycogen Phosphorylase B"/>
    <property type="match status" value="2"/>
</dbReference>
<dbReference type="PANTHER" id="PTHR45947:SF3">
    <property type="entry name" value="SULFOQUINOVOSYL TRANSFERASE SQD2"/>
    <property type="match status" value="1"/>
</dbReference>
<protein>
    <recommendedName>
        <fullName evidence="6">Glycosyltransferase</fullName>
    </recommendedName>
</protein>
<dbReference type="Proteomes" id="UP000176494">
    <property type="component" value="Unassembled WGS sequence"/>
</dbReference>
<keyword evidence="1" id="KW-1133">Transmembrane helix</keyword>
<dbReference type="Pfam" id="PF00534">
    <property type="entry name" value="Glycos_transf_1"/>
    <property type="match status" value="1"/>
</dbReference>
<feature type="domain" description="Glycosyl transferase family 1" evidence="2">
    <location>
        <begin position="204"/>
        <end position="361"/>
    </location>
</feature>
<dbReference type="GO" id="GO:0016757">
    <property type="term" value="F:glycosyltransferase activity"/>
    <property type="evidence" value="ECO:0007669"/>
    <property type="project" value="InterPro"/>
</dbReference>
<dbReference type="EMBL" id="MHTG01000018">
    <property type="protein sequence ID" value="OHA57246.1"/>
    <property type="molecule type" value="Genomic_DNA"/>
</dbReference>
<dbReference type="SUPFAM" id="SSF53756">
    <property type="entry name" value="UDP-Glycosyltransferase/glycogen phosphorylase"/>
    <property type="match status" value="1"/>
</dbReference>
<gene>
    <name evidence="4" type="ORF">A2114_02680</name>
</gene>
<dbReference type="PANTHER" id="PTHR45947">
    <property type="entry name" value="SULFOQUINOVOSYL TRANSFERASE SQD2"/>
    <property type="match status" value="1"/>
</dbReference>
<keyword evidence="1" id="KW-0472">Membrane</keyword>
<sequence>MKILMFSTIFPPQIGGPATQCFNLCLALVSKGHQPVVVTYGDKFTKTAQNGFPVYTYRSKYVWGPIDRVIRWALFPFYISYLLKKEKIQILHCHSVNLLSFIAVFIAWLHGVPRVIKFAGDWVWETISTKGVVAEDYREIYTQSLYSRLLTQIEKVGLSFFNIIWVVSEFRRENIKYLLGDDRKVRVINNCLLLKDGGSHTKTPADGVVIVSANRFIPHKRLPWLVEVYAKIVGANNKLVLIGGGDEAEIGKVKEAIKKYQLEDKVILKGILSFPDLYNEFKQATFYVSSSLEEGFPNVFIEALNFGLPIISTDVGGCRELVKNGETGFLVPVDDLEQMSEKMKLLTTDVELRNKLSRQAFESSKKFNLEFMVDEFINLYEGLLKV</sequence>
<accession>A0A1G2Q9K1</accession>
<feature type="transmembrane region" description="Helical" evidence="1">
    <location>
        <begin position="90"/>
        <end position="109"/>
    </location>
</feature>
<reference evidence="4 5" key="1">
    <citation type="journal article" date="2016" name="Nat. Commun.">
        <title>Thousands of microbial genomes shed light on interconnected biogeochemical processes in an aquifer system.</title>
        <authorList>
            <person name="Anantharaman K."/>
            <person name="Brown C.T."/>
            <person name="Hug L.A."/>
            <person name="Sharon I."/>
            <person name="Castelle C.J."/>
            <person name="Probst A.J."/>
            <person name="Thomas B.C."/>
            <person name="Singh A."/>
            <person name="Wilkins M.J."/>
            <person name="Karaoz U."/>
            <person name="Brodie E.L."/>
            <person name="Williams K.H."/>
            <person name="Hubbard S.S."/>
            <person name="Banfield J.F."/>
        </authorList>
    </citation>
    <scope>NUCLEOTIDE SEQUENCE [LARGE SCALE GENOMIC DNA]</scope>
</reference>
<organism evidence="4 5">
    <name type="scientific">Candidatus Vogelbacteria bacterium GWA1_51_14</name>
    <dbReference type="NCBI Taxonomy" id="1802435"/>
    <lineage>
        <taxon>Bacteria</taxon>
        <taxon>Candidatus Vogeliibacteriota</taxon>
    </lineage>
</organism>
<proteinExistence type="predicted"/>
<name>A0A1G2Q9K1_9BACT</name>